<name>A0A9D4KZK7_DREPO</name>
<evidence type="ECO:0000256" key="1">
    <source>
        <dbReference type="SAM" id="MobiDB-lite"/>
    </source>
</evidence>
<evidence type="ECO:0000313" key="2">
    <source>
        <dbReference type="EMBL" id="KAH3849080.1"/>
    </source>
</evidence>
<feature type="region of interest" description="Disordered" evidence="1">
    <location>
        <begin position="1"/>
        <end position="82"/>
    </location>
</feature>
<dbReference type="AlphaFoldDB" id="A0A9D4KZK7"/>
<reference evidence="2" key="1">
    <citation type="journal article" date="2019" name="bioRxiv">
        <title>The Genome of the Zebra Mussel, Dreissena polymorpha: A Resource for Invasive Species Research.</title>
        <authorList>
            <person name="McCartney M.A."/>
            <person name="Auch B."/>
            <person name="Kono T."/>
            <person name="Mallez S."/>
            <person name="Zhang Y."/>
            <person name="Obille A."/>
            <person name="Becker A."/>
            <person name="Abrahante J.E."/>
            <person name="Garbe J."/>
            <person name="Badalamenti J.P."/>
            <person name="Herman A."/>
            <person name="Mangelson H."/>
            <person name="Liachko I."/>
            <person name="Sullivan S."/>
            <person name="Sone E.D."/>
            <person name="Koren S."/>
            <person name="Silverstein K.A.T."/>
            <person name="Beckman K.B."/>
            <person name="Gohl D.M."/>
        </authorList>
    </citation>
    <scope>NUCLEOTIDE SEQUENCE</scope>
    <source>
        <strain evidence="2">Duluth1</strain>
        <tissue evidence="2">Whole animal</tissue>
    </source>
</reference>
<sequence length="150" mass="16831">MADIIHKIFGKQHGHSSKHSDSSKKEEKEKEKEMTSEGYSKLQSDFSSRKKALANSADPDETPHDAAGRHFPPTLRPPHSYTLHLPLPFTPAPQLHSTLAPVTSLYHCIRYFTPPLHPPHSFTLHSPLHSNLNPPLHSTRHHVNAQTAHS</sequence>
<accession>A0A9D4KZK7</accession>
<comment type="caution">
    <text evidence="2">The sequence shown here is derived from an EMBL/GenBank/DDBJ whole genome shotgun (WGS) entry which is preliminary data.</text>
</comment>
<proteinExistence type="predicted"/>
<organism evidence="2 3">
    <name type="scientific">Dreissena polymorpha</name>
    <name type="common">Zebra mussel</name>
    <name type="synonym">Mytilus polymorpha</name>
    <dbReference type="NCBI Taxonomy" id="45954"/>
    <lineage>
        <taxon>Eukaryota</taxon>
        <taxon>Metazoa</taxon>
        <taxon>Spiralia</taxon>
        <taxon>Lophotrochozoa</taxon>
        <taxon>Mollusca</taxon>
        <taxon>Bivalvia</taxon>
        <taxon>Autobranchia</taxon>
        <taxon>Heteroconchia</taxon>
        <taxon>Euheterodonta</taxon>
        <taxon>Imparidentia</taxon>
        <taxon>Neoheterodontei</taxon>
        <taxon>Myida</taxon>
        <taxon>Dreissenoidea</taxon>
        <taxon>Dreissenidae</taxon>
        <taxon>Dreissena</taxon>
    </lineage>
</organism>
<dbReference type="Proteomes" id="UP000828390">
    <property type="component" value="Unassembled WGS sequence"/>
</dbReference>
<feature type="compositionally biased region" description="Basic and acidic residues" evidence="1">
    <location>
        <begin position="18"/>
        <end position="35"/>
    </location>
</feature>
<protein>
    <submittedName>
        <fullName evidence="2">Uncharacterized protein</fullName>
    </submittedName>
</protein>
<evidence type="ECO:0000313" key="3">
    <source>
        <dbReference type="Proteomes" id="UP000828390"/>
    </source>
</evidence>
<dbReference type="EMBL" id="JAIWYP010000003">
    <property type="protein sequence ID" value="KAH3849080.1"/>
    <property type="molecule type" value="Genomic_DNA"/>
</dbReference>
<reference evidence="2" key="2">
    <citation type="submission" date="2020-11" db="EMBL/GenBank/DDBJ databases">
        <authorList>
            <person name="McCartney M.A."/>
            <person name="Auch B."/>
            <person name="Kono T."/>
            <person name="Mallez S."/>
            <person name="Becker A."/>
            <person name="Gohl D.M."/>
            <person name="Silverstein K.A.T."/>
            <person name="Koren S."/>
            <person name="Bechman K.B."/>
            <person name="Herman A."/>
            <person name="Abrahante J.E."/>
            <person name="Garbe J."/>
        </authorList>
    </citation>
    <scope>NUCLEOTIDE SEQUENCE</scope>
    <source>
        <strain evidence="2">Duluth1</strain>
        <tissue evidence="2">Whole animal</tissue>
    </source>
</reference>
<feature type="compositionally biased region" description="Basic residues" evidence="1">
    <location>
        <begin position="8"/>
        <end position="17"/>
    </location>
</feature>
<gene>
    <name evidence="2" type="ORF">DPMN_091472</name>
</gene>
<keyword evidence="3" id="KW-1185">Reference proteome</keyword>